<gene>
    <name evidence="8" type="ORF">IV74_GL000062</name>
</gene>
<dbReference type="PROSITE" id="PS50850">
    <property type="entry name" value="MFS"/>
    <property type="match status" value="1"/>
</dbReference>
<dbReference type="Gene3D" id="1.20.1250.20">
    <property type="entry name" value="MFS general substrate transporter like domains"/>
    <property type="match status" value="2"/>
</dbReference>
<evidence type="ECO:0000256" key="6">
    <source>
        <dbReference type="SAM" id="Phobius"/>
    </source>
</evidence>
<dbReference type="GeneID" id="89587644"/>
<keyword evidence="5 6" id="KW-0472">Membrane</keyword>
<reference evidence="8 9" key="1">
    <citation type="journal article" date="2015" name="Genome Announc.">
        <title>Expanding the biotechnology potential of lactobacilli through comparative genomics of 213 strains and associated genera.</title>
        <authorList>
            <person name="Sun Z."/>
            <person name="Harris H.M."/>
            <person name="McCann A."/>
            <person name="Guo C."/>
            <person name="Argimon S."/>
            <person name="Zhang W."/>
            <person name="Yang X."/>
            <person name="Jeffery I.B."/>
            <person name="Cooney J.C."/>
            <person name="Kagawa T.F."/>
            <person name="Liu W."/>
            <person name="Song Y."/>
            <person name="Salvetti E."/>
            <person name="Wrobel A."/>
            <person name="Rasinkangas P."/>
            <person name="Parkhill J."/>
            <person name="Rea M.C."/>
            <person name="O'Sullivan O."/>
            <person name="Ritari J."/>
            <person name="Douillard F.P."/>
            <person name="Paul Ross R."/>
            <person name="Yang R."/>
            <person name="Briner A.E."/>
            <person name="Felis G.E."/>
            <person name="de Vos W.M."/>
            <person name="Barrangou R."/>
            <person name="Klaenhammer T.R."/>
            <person name="Caufield P.W."/>
            <person name="Cui Y."/>
            <person name="Zhang H."/>
            <person name="O'Toole P.W."/>
        </authorList>
    </citation>
    <scope>NUCLEOTIDE SEQUENCE [LARGE SCALE GENOMIC DNA]</scope>
    <source>
        <strain evidence="8 9">DSM 20623</strain>
    </source>
</reference>
<name>A0A0R2I203_CARDV</name>
<dbReference type="Proteomes" id="UP000051658">
    <property type="component" value="Unassembled WGS sequence"/>
</dbReference>
<dbReference type="InterPro" id="IPR036259">
    <property type="entry name" value="MFS_trans_sf"/>
</dbReference>
<dbReference type="PANTHER" id="PTHR43826:SF9">
    <property type="entry name" value="PROTEIN, PUTATIVE-RELATED"/>
    <property type="match status" value="1"/>
</dbReference>
<evidence type="ECO:0000256" key="1">
    <source>
        <dbReference type="ARBA" id="ARBA00004651"/>
    </source>
</evidence>
<proteinExistence type="predicted"/>
<dbReference type="SUPFAM" id="SSF103473">
    <property type="entry name" value="MFS general substrate transporter"/>
    <property type="match status" value="1"/>
</dbReference>
<evidence type="ECO:0000313" key="8">
    <source>
        <dbReference type="EMBL" id="KRN57542.1"/>
    </source>
</evidence>
<sequence length="462" mass="51413">MLDFLKNVPVPKSTLTISEQRKRWFKEFMKPFFVVVMIYITMYLIRNNFKAAQPLLKSQLGFTTTDLGYIGFTFSIVYGFGKFILGYIVDGKNTKKILSVLLFLSSLTVLCMGFLFTMNHVPLGWIVVLWSLNGLFQCVGGPSCASVITQWTTKKNRGRYIGLWNASHNIGGGLAGIFAIWCAQTFFKGNVAGMFILPAVVAGVIAVITFFIGKNRPEDLGWASSEEIFEEPVEEANQEAEDMTKWQIFKKYLLTNPWIWLLCVSNVFVYIVRIGIDNWAPLYVTEHLNFSNEAAANTIFYFEMGALVGCLAWGYISDFLKGRPALVATISSFLLPIGIIGYQFGTTELIINGSLFMLGMMIFGPQLLINISMLGFVPKKATVVAGGLLGAFAYLFGDSMAKILLAKISDPTQAGVKLFNTVLHGWGDTFIIFYIAVVIIIVLLGTVAFAEEKRIRQAKIEV</sequence>
<dbReference type="RefSeq" id="WP_034572661.1">
    <property type="nucleotide sequence ID" value="NZ_JQBS01000006.1"/>
</dbReference>
<evidence type="ECO:0000256" key="3">
    <source>
        <dbReference type="ARBA" id="ARBA00022692"/>
    </source>
</evidence>
<keyword evidence="3 6" id="KW-0812">Transmembrane</keyword>
<feature type="transmembrane region" description="Helical" evidence="6">
    <location>
        <begin position="296"/>
        <end position="316"/>
    </location>
</feature>
<feature type="transmembrane region" description="Helical" evidence="6">
    <location>
        <begin position="123"/>
        <end position="148"/>
    </location>
</feature>
<dbReference type="InterPro" id="IPR020846">
    <property type="entry name" value="MFS_dom"/>
</dbReference>
<organism evidence="8 9">
    <name type="scientific">Carnobacterium divergens DSM 20623</name>
    <dbReference type="NCBI Taxonomy" id="1449336"/>
    <lineage>
        <taxon>Bacteria</taxon>
        <taxon>Bacillati</taxon>
        <taxon>Bacillota</taxon>
        <taxon>Bacilli</taxon>
        <taxon>Lactobacillales</taxon>
        <taxon>Carnobacteriaceae</taxon>
        <taxon>Carnobacterium</taxon>
    </lineage>
</organism>
<dbReference type="PATRIC" id="fig|1449336.4.peg.62"/>
<feature type="transmembrane region" description="Helical" evidence="6">
    <location>
        <begin position="193"/>
        <end position="212"/>
    </location>
</feature>
<feature type="domain" description="Major facilitator superfamily (MFS) profile" evidence="7">
    <location>
        <begin position="27"/>
        <end position="454"/>
    </location>
</feature>
<dbReference type="eggNOG" id="COG2271">
    <property type="taxonomic scope" value="Bacteria"/>
</dbReference>
<dbReference type="InterPro" id="IPR051337">
    <property type="entry name" value="OPA_Antiporter"/>
</dbReference>
<comment type="subcellular location">
    <subcellularLocation>
        <location evidence="1">Cell membrane</location>
        <topology evidence="1">Multi-pass membrane protein</topology>
    </subcellularLocation>
</comment>
<keyword evidence="2" id="KW-0813">Transport</keyword>
<evidence type="ECO:0000256" key="4">
    <source>
        <dbReference type="ARBA" id="ARBA00022989"/>
    </source>
</evidence>
<dbReference type="GO" id="GO:0035435">
    <property type="term" value="P:phosphate ion transmembrane transport"/>
    <property type="evidence" value="ECO:0007669"/>
    <property type="project" value="TreeGrafter"/>
</dbReference>
<comment type="caution">
    <text evidence="8">The sequence shown here is derived from an EMBL/GenBank/DDBJ whole genome shotgun (WGS) entry which is preliminary data.</text>
</comment>
<accession>A0A0R2I203</accession>
<keyword evidence="9" id="KW-1185">Reference proteome</keyword>
<evidence type="ECO:0000256" key="2">
    <source>
        <dbReference type="ARBA" id="ARBA00022448"/>
    </source>
</evidence>
<feature type="transmembrane region" description="Helical" evidence="6">
    <location>
        <begin position="381"/>
        <end position="397"/>
    </location>
</feature>
<dbReference type="EMBL" id="JQBS01000006">
    <property type="protein sequence ID" value="KRN57542.1"/>
    <property type="molecule type" value="Genomic_DNA"/>
</dbReference>
<feature type="transmembrane region" description="Helical" evidence="6">
    <location>
        <begin position="169"/>
        <end position="187"/>
    </location>
</feature>
<dbReference type="InterPro" id="IPR000849">
    <property type="entry name" value="Sugar_P_transporter"/>
</dbReference>
<feature type="transmembrane region" description="Helical" evidence="6">
    <location>
        <begin position="66"/>
        <end position="85"/>
    </location>
</feature>
<dbReference type="NCBIfam" id="NF007107">
    <property type="entry name" value="PRK09556.1"/>
    <property type="match status" value="1"/>
</dbReference>
<dbReference type="PIRSF" id="PIRSF002808">
    <property type="entry name" value="Hexose_phosphate_transp"/>
    <property type="match status" value="1"/>
</dbReference>
<dbReference type="GO" id="GO:0005886">
    <property type="term" value="C:plasma membrane"/>
    <property type="evidence" value="ECO:0007669"/>
    <property type="project" value="UniProtKB-SubCell"/>
</dbReference>
<feature type="transmembrane region" description="Helical" evidence="6">
    <location>
        <begin position="350"/>
        <end position="369"/>
    </location>
</feature>
<dbReference type="GO" id="GO:0061513">
    <property type="term" value="F:glucose 6-phosphate:phosphate antiporter activity"/>
    <property type="evidence" value="ECO:0007669"/>
    <property type="project" value="TreeGrafter"/>
</dbReference>
<protein>
    <submittedName>
        <fullName evidence="8">Sugar phosphate antiporter</fullName>
    </submittedName>
</protein>
<keyword evidence="4 6" id="KW-1133">Transmembrane helix</keyword>
<feature type="transmembrane region" description="Helical" evidence="6">
    <location>
        <begin position="431"/>
        <end position="450"/>
    </location>
</feature>
<dbReference type="PANTHER" id="PTHR43826">
    <property type="entry name" value="GLUCOSE-6-PHOSPHATE EXCHANGER SLC37A4"/>
    <property type="match status" value="1"/>
</dbReference>
<dbReference type="Pfam" id="PF07690">
    <property type="entry name" value="MFS_1"/>
    <property type="match status" value="1"/>
</dbReference>
<feature type="transmembrane region" description="Helical" evidence="6">
    <location>
        <begin position="325"/>
        <end position="344"/>
    </location>
</feature>
<feature type="transmembrane region" description="Helical" evidence="6">
    <location>
        <begin position="258"/>
        <end position="276"/>
    </location>
</feature>
<feature type="transmembrane region" description="Helical" evidence="6">
    <location>
        <begin position="28"/>
        <end position="46"/>
    </location>
</feature>
<evidence type="ECO:0000313" key="9">
    <source>
        <dbReference type="Proteomes" id="UP000051658"/>
    </source>
</evidence>
<dbReference type="AlphaFoldDB" id="A0A0R2I203"/>
<evidence type="ECO:0000259" key="7">
    <source>
        <dbReference type="PROSITE" id="PS50850"/>
    </source>
</evidence>
<evidence type="ECO:0000256" key="5">
    <source>
        <dbReference type="ARBA" id="ARBA00023136"/>
    </source>
</evidence>
<feature type="transmembrane region" description="Helical" evidence="6">
    <location>
        <begin position="97"/>
        <end position="117"/>
    </location>
</feature>
<dbReference type="InterPro" id="IPR011701">
    <property type="entry name" value="MFS"/>
</dbReference>